<accession>A0A1G6W7C5</accession>
<dbReference type="Gene3D" id="1.10.10.60">
    <property type="entry name" value="Homeodomain-like"/>
    <property type="match status" value="1"/>
</dbReference>
<dbReference type="Gene3D" id="1.10.8.60">
    <property type="match status" value="1"/>
</dbReference>
<dbReference type="PROSITE" id="PS00676">
    <property type="entry name" value="SIGMA54_INTERACT_2"/>
    <property type="match status" value="1"/>
</dbReference>
<dbReference type="GO" id="GO:0005524">
    <property type="term" value="F:ATP binding"/>
    <property type="evidence" value="ECO:0007669"/>
    <property type="project" value="InterPro"/>
</dbReference>
<dbReference type="InterPro" id="IPR025662">
    <property type="entry name" value="Sigma_54_int_dom_ATP-bd_1"/>
</dbReference>
<dbReference type="InterPro" id="IPR027417">
    <property type="entry name" value="P-loop_NTPase"/>
</dbReference>
<evidence type="ECO:0000313" key="1">
    <source>
        <dbReference type="EMBL" id="SDD61840.1"/>
    </source>
</evidence>
<keyword evidence="2" id="KW-1185">Reference proteome</keyword>
<dbReference type="GO" id="GO:0006355">
    <property type="term" value="P:regulation of DNA-templated transcription"/>
    <property type="evidence" value="ECO:0007669"/>
    <property type="project" value="InterPro"/>
</dbReference>
<dbReference type="InterPro" id="IPR025944">
    <property type="entry name" value="Sigma_54_int_dom_CS"/>
</dbReference>
<dbReference type="SMART" id="SM00382">
    <property type="entry name" value="AAA"/>
    <property type="match status" value="1"/>
</dbReference>
<dbReference type="Gene3D" id="3.40.50.300">
    <property type="entry name" value="P-loop containing nucleotide triphosphate hydrolases"/>
    <property type="match status" value="1"/>
</dbReference>
<reference evidence="2" key="1">
    <citation type="submission" date="2016-10" db="EMBL/GenBank/DDBJ databases">
        <authorList>
            <person name="Varghese N."/>
            <person name="Submissions S."/>
        </authorList>
    </citation>
    <scope>NUCLEOTIDE SEQUENCE [LARGE SCALE GENOMIC DNA]</scope>
    <source>
        <strain evidence="2">DSM 26382</strain>
    </source>
</reference>
<dbReference type="PRINTS" id="PR01590">
    <property type="entry name" value="HTHFIS"/>
</dbReference>
<dbReference type="Gene3D" id="3.30.450.40">
    <property type="match status" value="1"/>
</dbReference>
<dbReference type="InterPro" id="IPR029016">
    <property type="entry name" value="GAF-like_dom_sf"/>
</dbReference>
<dbReference type="InterPro" id="IPR003593">
    <property type="entry name" value="AAA+_ATPase"/>
</dbReference>
<sequence>MTANPLLETLIPLVADLSRELDDGERYRRLLAALRQLFPCDAVALLRLDGEILVPLAVEGLSADTLGRRFRVSEHPRLAALLEHAGPTRFAADCGLPDPYDGLVEGLHGHLEVHDCLGCPLYLDEQLWGLLTLDSLDPASFGRLDLDSLEAFASLAAATVKVSQRISGLAQRVEAERQLTELYKQARQQPRELVGQSAALRKLQDEIRLVGDSPLTVLITGETGVGKELVAEAIHAASPRAQRPLVSINCAALPDALVESELFGHVRGAFSGAMSERSGKFELADGGSLFLDEVGELPLAIQAKLLRVLQSGQLQRVGSDREHRVDVRVIAATNRDLAAEVRAGRFRADLYHRLSVYPLPVPPLRERGRDVLLLAGYFLEENRARLGLRSLRLSPEAQKALLGHDWPGNVRELEHLIGRAAIKALARHGERPRILSLDVQDLDLPTAQAMAASDDVLAPIDLPPAGLELRAAVDVFQRQLIEQCLARHQGKWADAARELGVDRANLSRLAKRLGIR</sequence>
<dbReference type="Pfam" id="PF01590">
    <property type="entry name" value="GAF"/>
    <property type="match status" value="1"/>
</dbReference>
<dbReference type="Pfam" id="PF02954">
    <property type="entry name" value="HTH_8"/>
    <property type="match status" value="1"/>
</dbReference>
<dbReference type="InterPro" id="IPR002197">
    <property type="entry name" value="HTH_Fis"/>
</dbReference>
<gene>
    <name evidence="1" type="ORF">SAMN05216576_12317</name>
</gene>
<protein>
    <submittedName>
        <fullName evidence="1">Anaerobic nitric oxide reductase transcription regulator</fullName>
    </submittedName>
</protein>
<dbReference type="PANTHER" id="PTHR32071:SF35">
    <property type="entry name" value="ANAEROBIC NITRIC OXIDE REDUCTASE TRANSCRIPTION REGULATOR NORR"/>
    <property type="match status" value="1"/>
</dbReference>
<dbReference type="SUPFAM" id="SSF52540">
    <property type="entry name" value="P-loop containing nucleoside triphosphate hydrolases"/>
    <property type="match status" value="1"/>
</dbReference>
<dbReference type="CDD" id="cd00009">
    <property type="entry name" value="AAA"/>
    <property type="match status" value="1"/>
</dbReference>
<dbReference type="GO" id="GO:0043565">
    <property type="term" value="F:sequence-specific DNA binding"/>
    <property type="evidence" value="ECO:0007669"/>
    <property type="project" value="InterPro"/>
</dbReference>
<dbReference type="SUPFAM" id="SSF46689">
    <property type="entry name" value="Homeodomain-like"/>
    <property type="match status" value="1"/>
</dbReference>
<dbReference type="FunFam" id="3.40.50.300:FF:000006">
    <property type="entry name" value="DNA-binding transcriptional regulator NtrC"/>
    <property type="match status" value="1"/>
</dbReference>
<dbReference type="Pfam" id="PF25601">
    <property type="entry name" value="AAA_lid_14"/>
    <property type="match status" value="1"/>
</dbReference>
<dbReference type="PANTHER" id="PTHR32071">
    <property type="entry name" value="TRANSCRIPTIONAL REGULATORY PROTEIN"/>
    <property type="match status" value="1"/>
</dbReference>
<dbReference type="GeneID" id="83643121"/>
<dbReference type="PROSITE" id="PS50045">
    <property type="entry name" value="SIGMA54_INTERACT_4"/>
    <property type="match status" value="1"/>
</dbReference>
<dbReference type="InterPro" id="IPR025943">
    <property type="entry name" value="Sigma_54_int_dom_ATP-bd_2"/>
</dbReference>
<dbReference type="Proteomes" id="UP000199467">
    <property type="component" value="Unassembled WGS sequence"/>
</dbReference>
<name>A0A1G6W7C5_9GAMM</name>
<dbReference type="PROSITE" id="PS00675">
    <property type="entry name" value="SIGMA54_INTERACT_1"/>
    <property type="match status" value="1"/>
</dbReference>
<dbReference type="EMBL" id="FMZQ01000023">
    <property type="protein sequence ID" value="SDD61840.1"/>
    <property type="molecule type" value="Genomic_DNA"/>
</dbReference>
<dbReference type="Pfam" id="PF00158">
    <property type="entry name" value="Sigma54_activat"/>
    <property type="match status" value="1"/>
</dbReference>
<dbReference type="SUPFAM" id="SSF55781">
    <property type="entry name" value="GAF domain-like"/>
    <property type="match status" value="1"/>
</dbReference>
<organism evidence="1 2">
    <name type="scientific">Ectopseudomonas chengduensis</name>
    <dbReference type="NCBI Taxonomy" id="489632"/>
    <lineage>
        <taxon>Bacteria</taxon>
        <taxon>Pseudomonadati</taxon>
        <taxon>Pseudomonadota</taxon>
        <taxon>Gammaproteobacteria</taxon>
        <taxon>Pseudomonadales</taxon>
        <taxon>Pseudomonadaceae</taxon>
        <taxon>Ectopseudomonas</taxon>
    </lineage>
</organism>
<dbReference type="InterPro" id="IPR009057">
    <property type="entry name" value="Homeodomain-like_sf"/>
</dbReference>
<dbReference type="NCBIfam" id="NF003451">
    <property type="entry name" value="PRK05022.1"/>
    <property type="match status" value="1"/>
</dbReference>
<dbReference type="InterPro" id="IPR002078">
    <property type="entry name" value="Sigma_54_int"/>
</dbReference>
<evidence type="ECO:0000313" key="2">
    <source>
        <dbReference type="Proteomes" id="UP000199467"/>
    </source>
</evidence>
<dbReference type="SMART" id="SM00065">
    <property type="entry name" value="GAF"/>
    <property type="match status" value="1"/>
</dbReference>
<dbReference type="RefSeq" id="WP_017675271.1">
    <property type="nucleotide sequence ID" value="NZ_FMZQ01000023.1"/>
</dbReference>
<dbReference type="InterPro" id="IPR003018">
    <property type="entry name" value="GAF"/>
</dbReference>
<dbReference type="InterPro" id="IPR058031">
    <property type="entry name" value="AAA_lid_NorR"/>
</dbReference>
<proteinExistence type="predicted"/>
<dbReference type="PROSITE" id="PS00688">
    <property type="entry name" value="SIGMA54_INTERACT_3"/>
    <property type="match status" value="1"/>
</dbReference>
<dbReference type="AlphaFoldDB" id="A0A1G6W7C5"/>